<protein>
    <recommendedName>
        <fullName evidence="2">Carbohydrate kinase PfkB domain-containing protein</fullName>
    </recommendedName>
</protein>
<sequence length="190" mass="22474">MNKRNYFICIGAVHSDYILRLKQDYYKNRTNPINQQKNLGGVAYNIAKILSFLNQNTKLYSLNCNILQKREIRLQGIKFKSLNKEVNERYYYSILDKNGKMIFGLANMDNYEKIINHNFIENYQNKKIILDLNLSLELIKDIINKNYKKNYICICGTSAHKVYKIKNFLNKIDTIILNKQESLTLTKKKT</sequence>
<name>A0A382XTZ5_9ZZZZ</name>
<accession>A0A382XTZ5</accession>
<dbReference type="Gene3D" id="3.40.1190.20">
    <property type="match status" value="1"/>
</dbReference>
<gene>
    <name evidence="1" type="ORF">METZ01_LOCUS427461</name>
</gene>
<feature type="non-terminal residue" evidence="1">
    <location>
        <position position="190"/>
    </location>
</feature>
<dbReference type="EMBL" id="UINC01170524">
    <property type="protein sequence ID" value="SVD74607.1"/>
    <property type="molecule type" value="Genomic_DNA"/>
</dbReference>
<dbReference type="InterPro" id="IPR029056">
    <property type="entry name" value="Ribokinase-like"/>
</dbReference>
<reference evidence="1" key="1">
    <citation type="submission" date="2018-05" db="EMBL/GenBank/DDBJ databases">
        <authorList>
            <person name="Lanie J.A."/>
            <person name="Ng W.-L."/>
            <person name="Kazmierczak K.M."/>
            <person name="Andrzejewski T.M."/>
            <person name="Davidsen T.M."/>
            <person name="Wayne K.J."/>
            <person name="Tettelin H."/>
            <person name="Glass J.I."/>
            <person name="Rusch D."/>
            <person name="Podicherti R."/>
            <person name="Tsui H.-C.T."/>
            <person name="Winkler M.E."/>
        </authorList>
    </citation>
    <scope>NUCLEOTIDE SEQUENCE</scope>
</reference>
<proteinExistence type="predicted"/>
<dbReference type="AlphaFoldDB" id="A0A382XTZ5"/>
<dbReference type="SUPFAM" id="SSF53613">
    <property type="entry name" value="Ribokinase-like"/>
    <property type="match status" value="1"/>
</dbReference>
<evidence type="ECO:0000313" key="1">
    <source>
        <dbReference type="EMBL" id="SVD74607.1"/>
    </source>
</evidence>
<organism evidence="1">
    <name type="scientific">marine metagenome</name>
    <dbReference type="NCBI Taxonomy" id="408172"/>
    <lineage>
        <taxon>unclassified sequences</taxon>
        <taxon>metagenomes</taxon>
        <taxon>ecological metagenomes</taxon>
    </lineage>
</organism>
<evidence type="ECO:0008006" key="2">
    <source>
        <dbReference type="Google" id="ProtNLM"/>
    </source>
</evidence>